<accession>A0A915CNF9</accession>
<dbReference type="AlphaFoldDB" id="A0A915CNF9"/>
<protein>
    <submittedName>
        <fullName evidence="4">PCI domain-containing protein</fullName>
    </submittedName>
</protein>
<keyword evidence="3" id="KW-1185">Reference proteome</keyword>
<dbReference type="GO" id="GO:0002183">
    <property type="term" value="P:cytoplasmic translational initiation"/>
    <property type="evidence" value="ECO:0007669"/>
    <property type="project" value="TreeGrafter"/>
</dbReference>
<evidence type="ECO:0000256" key="1">
    <source>
        <dbReference type="ARBA" id="ARBA00008482"/>
    </source>
</evidence>
<dbReference type="PROSITE" id="PS50250">
    <property type="entry name" value="PCI"/>
    <property type="match status" value="1"/>
</dbReference>
<evidence type="ECO:0000313" key="3">
    <source>
        <dbReference type="Proteomes" id="UP000887574"/>
    </source>
</evidence>
<reference evidence="4" key="1">
    <citation type="submission" date="2022-11" db="UniProtKB">
        <authorList>
            <consortium name="WormBaseParasite"/>
        </authorList>
    </citation>
    <scope>IDENTIFICATION</scope>
</reference>
<comment type="similarity">
    <text evidence="1">Belongs to the CSN7/EIF3M family. CSN7 subfamily.</text>
</comment>
<dbReference type="GO" id="GO:0005852">
    <property type="term" value="C:eukaryotic translation initiation factor 3 complex"/>
    <property type="evidence" value="ECO:0007669"/>
    <property type="project" value="TreeGrafter"/>
</dbReference>
<dbReference type="PANTHER" id="PTHR15350">
    <property type="entry name" value="COP9 SIGNALOSOME COMPLEX SUBUNIT 7/DENDRITIC CELL PROTEIN GA17"/>
    <property type="match status" value="1"/>
</dbReference>
<sequence length="370" mass="42014">MSKTTAHTIGVLAEQTEQFQVDQLRQFYVNKGISIEKTGSDDIYESVMELLNASDFIATIPSEKDVELLLNALFSLIITFQGEQVLQLVQKFCQLVTNKNYQGQGWQSNAGVAVRVLSNFFHFHADQPELQIIELVHLLKLCGRAHLTSFLDTSAEKIDEYAVKWRLSLDQKRELLRLWHSSLLEDGRHDAAAEVMTALLKTYAEDADSAKEDARECVRTAVIDPNSFAFDHLLRLSAVKRLEQTDSQMHQILKIFVEGRLNDYKNFIAKNPSFVKEQMGVDEGILEKKIKMLTLISMAETTQVLSLTDISKALDIPDEEELEEFIIDVIRMKAINGKIDEKRLSSLLGGLKWAHANIRDTNSKSKLEQE</sequence>
<organism evidence="3 4">
    <name type="scientific">Ditylenchus dipsaci</name>
    <dbReference type="NCBI Taxonomy" id="166011"/>
    <lineage>
        <taxon>Eukaryota</taxon>
        <taxon>Metazoa</taxon>
        <taxon>Ecdysozoa</taxon>
        <taxon>Nematoda</taxon>
        <taxon>Chromadorea</taxon>
        <taxon>Rhabditida</taxon>
        <taxon>Tylenchina</taxon>
        <taxon>Tylenchomorpha</taxon>
        <taxon>Sphaerularioidea</taxon>
        <taxon>Anguinidae</taxon>
        <taxon>Anguininae</taxon>
        <taxon>Ditylenchus</taxon>
    </lineage>
</organism>
<dbReference type="Pfam" id="PF01399">
    <property type="entry name" value="PCI"/>
    <property type="match status" value="1"/>
</dbReference>
<dbReference type="Proteomes" id="UP000887574">
    <property type="component" value="Unplaced"/>
</dbReference>
<dbReference type="InterPro" id="IPR000717">
    <property type="entry name" value="PCI_dom"/>
</dbReference>
<dbReference type="WBParaSite" id="jg1046">
    <property type="protein sequence ID" value="jg1046"/>
    <property type="gene ID" value="jg1046"/>
</dbReference>
<proteinExistence type="inferred from homology"/>
<dbReference type="InterPro" id="IPR045237">
    <property type="entry name" value="COPS7/eIF3m"/>
</dbReference>
<evidence type="ECO:0000259" key="2">
    <source>
        <dbReference type="PROSITE" id="PS50250"/>
    </source>
</evidence>
<dbReference type="PANTHER" id="PTHR15350:SF2">
    <property type="entry name" value="EUKARYOTIC TRANSLATION INITIATION FACTOR 3 SUBUNIT M"/>
    <property type="match status" value="1"/>
</dbReference>
<dbReference type="SMART" id="SM00088">
    <property type="entry name" value="PINT"/>
    <property type="match status" value="1"/>
</dbReference>
<name>A0A915CNF9_9BILA</name>
<feature type="domain" description="PCI" evidence="2">
    <location>
        <begin position="191"/>
        <end position="353"/>
    </location>
</feature>
<evidence type="ECO:0000313" key="4">
    <source>
        <dbReference type="WBParaSite" id="jg1046"/>
    </source>
</evidence>